<evidence type="ECO:0000313" key="2">
    <source>
        <dbReference type="Proteomes" id="UP000188181"/>
    </source>
</evidence>
<dbReference type="STRING" id="1851148.SMSP2_02877"/>
<dbReference type="KEGG" id="pbas:SMSP2_02877"/>
<proteinExistence type="predicted"/>
<sequence precursor="true">MRFTKILLTSMICVGMAISFVSGMGTKARSSFTILSNSEYKIILEDSVNLKISCPGALPRTFSSEFTILFTDQDPKKSSRRPDEGHNQQEKILYKVPTWGREELKTIDPDEHVMDGFDPATDRELEKGRTANYYLAAPSEKMIAEKAVIKSDRIEWIYPDNDKFSLEAVVTLPEGSAKPELVFTLTPKLRGYYSVGYTGAPKVNPEDMEEMWQPMIWQEKRFPKLPYLTEAFLCPLPTALVEYKGVTVGVLADKEAIPFMPIPKSKNSMFGIMVRDNQGMAQPALFAPVLGGAESLMSPGNDFTFKAHLVCEGSSLLDTFESVARNDYQFKDYRSNSTVTLNKTFENIIDYNMSPYSQFVPELRGCNYATDVPGAVKNITGLHPLSLGIITDSKDIYVQRGRPMIEYGFSRERYLFATNPKINRDGTSARLEGPGVPMSDFAAVYSFSQDRMNNYLNQAIKIYETPVNRSLNLTAQLYGDRWQNAMYLYTATGDNNYLKEAVKGADDYLKTRMGTPQEDFNDKDSRGMFFWTSYAPQWMELYLLYEITGKARYLDAARTGARRYAQFVWFNPVIPDGKVSVNTGGKVPRYRSSDQFEDMLIPEETVEAWRVSEIGLTPESSPTCHGHRGIYLTQYAPWMLRVACDANDKFLHDIARSAVIGRYENFPGYHMNAGRTTGHEKADFPLRSLKELNGVTSMHYNHPWPHAATLMDYLVSDVYYKSKGRLDFPAEYAEGYAYCRSNVYGARPGKFYDGSDMYLYMPKALAESSNVQINYLAARGDDVLYLMLTNQSDIDQRTTVKLNSRIPGLSAAKTCPVKVWKNNIIAPETTLISGEVSIDVAAEGLTVLAVEGIQIDTAFQKYVYETEKEKWEKDMEVLDFGGKTYALLFNFGPELKSVYSYTKANGDVFKQVTLHYNADGQWSSVTKDDYPFEFTVEIPTDAAEFKFRYEAVSVDGKKVVSKTGVIYK</sequence>
<accession>A0A1Q2MIH9</accession>
<gene>
    <name evidence="1" type="ORF">SMSP2_02877</name>
</gene>
<dbReference type="InterPro" id="IPR008928">
    <property type="entry name" value="6-hairpin_glycosidase_sf"/>
</dbReference>
<reference evidence="2" key="1">
    <citation type="submission" date="2017-02" db="EMBL/GenBank/DDBJ databases">
        <title>Comparative genomics and description of representatives of a novel lineage of planctomycetes thriving in anoxic sediments.</title>
        <authorList>
            <person name="Spring S."/>
            <person name="Bunk B."/>
            <person name="Sproer C."/>
        </authorList>
    </citation>
    <scope>NUCLEOTIDE SEQUENCE [LARGE SCALE GENOMIC DNA]</scope>
    <source>
        <strain evidence="2">SM-Chi-D1</strain>
    </source>
</reference>
<dbReference type="AlphaFoldDB" id="A0A1Q2MIH9"/>
<dbReference type="SUPFAM" id="SSF48208">
    <property type="entry name" value="Six-hairpin glycosidases"/>
    <property type="match status" value="1"/>
</dbReference>
<dbReference type="GO" id="GO:0005975">
    <property type="term" value="P:carbohydrate metabolic process"/>
    <property type="evidence" value="ECO:0007669"/>
    <property type="project" value="InterPro"/>
</dbReference>
<dbReference type="EMBL" id="CP019646">
    <property type="protein sequence ID" value="AQQ72491.1"/>
    <property type="molecule type" value="Genomic_DNA"/>
</dbReference>
<dbReference type="RefSeq" id="WP_146684676.1">
    <property type="nucleotide sequence ID" value="NZ_CP019646.1"/>
</dbReference>
<keyword evidence="2" id="KW-1185">Reference proteome</keyword>
<protein>
    <submittedName>
        <fullName evidence="1">Uncharacterized protein</fullName>
    </submittedName>
</protein>
<dbReference type="OrthoDB" id="628098at2"/>
<dbReference type="Proteomes" id="UP000188181">
    <property type="component" value="Chromosome"/>
</dbReference>
<name>A0A1Q2MIH9_9BACT</name>
<evidence type="ECO:0000313" key="1">
    <source>
        <dbReference type="EMBL" id="AQQ72491.1"/>
    </source>
</evidence>
<organism evidence="1 2">
    <name type="scientific">Limihaloglobus sulfuriphilus</name>
    <dbReference type="NCBI Taxonomy" id="1851148"/>
    <lineage>
        <taxon>Bacteria</taxon>
        <taxon>Pseudomonadati</taxon>
        <taxon>Planctomycetota</taxon>
        <taxon>Phycisphaerae</taxon>
        <taxon>Sedimentisphaerales</taxon>
        <taxon>Sedimentisphaeraceae</taxon>
        <taxon>Limihaloglobus</taxon>
    </lineage>
</organism>